<dbReference type="KEGG" id="mvc:MSVAZ_1919"/>
<evidence type="ECO:0000313" key="8">
    <source>
        <dbReference type="Proteomes" id="UP000033096"/>
    </source>
</evidence>
<dbReference type="RefSeq" id="WP_048120696.1">
    <property type="nucleotide sequence ID" value="NZ_CP009520.1"/>
</dbReference>
<dbReference type="GO" id="GO:0055085">
    <property type="term" value="P:transmembrane transport"/>
    <property type="evidence" value="ECO:0007669"/>
    <property type="project" value="TreeGrafter"/>
</dbReference>
<evidence type="ECO:0000256" key="6">
    <source>
        <dbReference type="SAM" id="Phobius"/>
    </source>
</evidence>
<feature type="transmembrane region" description="Helical" evidence="6">
    <location>
        <begin position="291"/>
        <end position="311"/>
    </location>
</feature>
<feature type="transmembrane region" description="Helical" evidence="6">
    <location>
        <begin position="62"/>
        <end position="87"/>
    </location>
</feature>
<comment type="subcellular location">
    <subcellularLocation>
        <location evidence="1">Membrane</location>
        <topology evidence="1">Multi-pass membrane protein</topology>
    </subcellularLocation>
</comment>
<proteinExistence type="inferred from homology"/>
<dbReference type="AlphaFoldDB" id="A0A0E3Q5Y6"/>
<dbReference type="Proteomes" id="UP000033096">
    <property type="component" value="Chromosome"/>
</dbReference>
<name>A0A0E3Q5Y6_9EURY</name>
<feature type="transmembrane region" description="Helical" evidence="6">
    <location>
        <begin position="7"/>
        <end position="26"/>
    </location>
</feature>
<dbReference type="GeneID" id="24810375"/>
<evidence type="ECO:0000313" key="7">
    <source>
        <dbReference type="EMBL" id="AKB44188.1"/>
    </source>
</evidence>
<accession>A0A0E3Q5Y6</accession>
<keyword evidence="8" id="KW-1185">Reference proteome</keyword>
<feature type="transmembrane region" description="Helical" evidence="6">
    <location>
        <begin position="32"/>
        <end position="50"/>
    </location>
</feature>
<evidence type="ECO:0000256" key="1">
    <source>
        <dbReference type="ARBA" id="ARBA00004141"/>
    </source>
</evidence>
<organism evidence="7 8">
    <name type="scientific">Methanosarcina vacuolata Z-761</name>
    <dbReference type="NCBI Taxonomy" id="1434123"/>
    <lineage>
        <taxon>Archaea</taxon>
        <taxon>Methanobacteriati</taxon>
        <taxon>Methanobacteriota</taxon>
        <taxon>Stenosarchaea group</taxon>
        <taxon>Methanomicrobia</taxon>
        <taxon>Methanosarcinales</taxon>
        <taxon>Methanosarcinaceae</taxon>
        <taxon>Methanosarcina</taxon>
    </lineage>
</organism>
<evidence type="ECO:0000256" key="4">
    <source>
        <dbReference type="ARBA" id="ARBA00022989"/>
    </source>
</evidence>
<gene>
    <name evidence="7" type="ORF">MSVAZ_1919</name>
</gene>
<comment type="similarity">
    <text evidence="2">Belongs to the autoinducer-2 exporter (AI-2E) (TC 2.A.86) family.</text>
</comment>
<dbReference type="PANTHER" id="PTHR21716">
    <property type="entry name" value="TRANSMEMBRANE PROTEIN"/>
    <property type="match status" value="1"/>
</dbReference>
<feature type="transmembrane region" description="Helical" evidence="6">
    <location>
        <begin position="247"/>
        <end position="271"/>
    </location>
</feature>
<feature type="transmembrane region" description="Helical" evidence="6">
    <location>
        <begin position="141"/>
        <end position="162"/>
    </location>
</feature>
<evidence type="ECO:0000256" key="5">
    <source>
        <dbReference type="ARBA" id="ARBA00023136"/>
    </source>
</evidence>
<sequence length="354" mass="38110">MKINRISVPAEILVYSTFAVILTIGMKEISPILTTVFFSIFVALILTPPVRWVKRKGIPGVLSVLLVILLLTLFISVFGAVIVGAAIQIGNQLPNYQSQLIEILDELLPYLPSTEDLSLQSVFRGIASLAVSLMVSVLNGLINAGTTVGIIIVTAAFLLLGAAGAQEKTEQKAEEQLVFESRLNKFGKGLIEFIVIRTEVNLVTAIGITVILLIGGIDFAVFWGVMAFFLGYIPYIGLALTTIPPAFFGLIQYGLIGALAVIIAISIVNALTENVIFPSLAGKGLKLSPAIVFLSLLYWNYVLGATGMLLATPLTMVLKIILESFEETRWLARLMGPVGNEAEAKESAGQEEEN</sequence>
<feature type="transmembrane region" description="Helical" evidence="6">
    <location>
        <begin position="190"/>
        <end position="214"/>
    </location>
</feature>
<dbReference type="HOGENOM" id="CLU_031275_0_3_2"/>
<keyword evidence="4 6" id="KW-1133">Transmembrane helix</keyword>
<dbReference type="STRING" id="1434123.MSVAZ_1919"/>
<dbReference type="Pfam" id="PF01594">
    <property type="entry name" value="AI-2E_transport"/>
    <property type="match status" value="1"/>
</dbReference>
<keyword evidence="3 6" id="KW-0812">Transmembrane</keyword>
<dbReference type="PANTHER" id="PTHR21716:SF64">
    <property type="entry name" value="AI-2 TRANSPORT PROTEIN TQSA"/>
    <property type="match status" value="1"/>
</dbReference>
<dbReference type="GO" id="GO:0016020">
    <property type="term" value="C:membrane"/>
    <property type="evidence" value="ECO:0007669"/>
    <property type="project" value="UniProtKB-SubCell"/>
</dbReference>
<protein>
    <submittedName>
        <fullName evidence="7">Putative transport protein</fullName>
    </submittedName>
</protein>
<evidence type="ECO:0000256" key="2">
    <source>
        <dbReference type="ARBA" id="ARBA00009773"/>
    </source>
</evidence>
<dbReference type="InterPro" id="IPR002549">
    <property type="entry name" value="AI-2E-like"/>
</dbReference>
<dbReference type="EMBL" id="CP009520">
    <property type="protein sequence ID" value="AKB44188.1"/>
    <property type="molecule type" value="Genomic_DNA"/>
</dbReference>
<reference evidence="7 8" key="1">
    <citation type="submission" date="2014-07" db="EMBL/GenBank/DDBJ databases">
        <title>Methanogenic archaea and the global carbon cycle.</title>
        <authorList>
            <person name="Henriksen J.R."/>
            <person name="Luke J."/>
            <person name="Reinhart S."/>
            <person name="Benedict M.N."/>
            <person name="Youngblut N.D."/>
            <person name="Metcalf M.E."/>
            <person name="Whitaker R.J."/>
            <person name="Metcalf W.W."/>
        </authorList>
    </citation>
    <scope>NUCLEOTIDE SEQUENCE [LARGE SCALE GENOMIC DNA]</scope>
    <source>
        <strain evidence="7 8">Z-761</strain>
    </source>
</reference>
<feature type="transmembrane region" description="Helical" evidence="6">
    <location>
        <begin position="220"/>
        <end position="240"/>
    </location>
</feature>
<evidence type="ECO:0000256" key="3">
    <source>
        <dbReference type="ARBA" id="ARBA00022692"/>
    </source>
</evidence>
<keyword evidence="5 6" id="KW-0472">Membrane</keyword>
<dbReference type="PATRIC" id="fig|1434123.4.peg.2330"/>